<dbReference type="AlphaFoldDB" id="A0A1M4T515"/>
<reference evidence="2" key="1">
    <citation type="submission" date="2016-11" db="EMBL/GenBank/DDBJ databases">
        <authorList>
            <person name="Varghese N."/>
            <person name="Submissions S."/>
        </authorList>
    </citation>
    <scope>NUCLEOTIDE SEQUENCE [LARGE SCALE GENOMIC DNA]</scope>
    <source>
        <strain evidence="2">DSM 12395</strain>
    </source>
</reference>
<organism evidence="1 2">
    <name type="scientific">Desulforamulus putei DSM 12395</name>
    <dbReference type="NCBI Taxonomy" id="1121429"/>
    <lineage>
        <taxon>Bacteria</taxon>
        <taxon>Bacillati</taxon>
        <taxon>Bacillota</taxon>
        <taxon>Clostridia</taxon>
        <taxon>Eubacteriales</taxon>
        <taxon>Peptococcaceae</taxon>
        <taxon>Desulforamulus</taxon>
    </lineage>
</organism>
<proteinExistence type="predicted"/>
<evidence type="ECO:0000313" key="2">
    <source>
        <dbReference type="Proteomes" id="UP000184148"/>
    </source>
</evidence>
<sequence>MTEKNSCATEDQRAADRKVRKQDYMVIGLGLLLLILSKVLA</sequence>
<dbReference type="RefSeq" id="WP_274377212.1">
    <property type="nucleotide sequence ID" value="NZ_FQUY01000001.1"/>
</dbReference>
<keyword evidence="2" id="KW-1185">Reference proteome</keyword>
<dbReference type="Proteomes" id="UP000184148">
    <property type="component" value="Unassembled WGS sequence"/>
</dbReference>
<dbReference type="STRING" id="1121429.SAMN02745133_00352"/>
<gene>
    <name evidence="1" type="ORF">SAMN02745133_00352</name>
</gene>
<accession>A0A1M4T515</accession>
<dbReference type="EMBL" id="FQUY01000001">
    <property type="protein sequence ID" value="SHE39458.1"/>
    <property type="molecule type" value="Genomic_DNA"/>
</dbReference>
<name>A0A1M4T515_9FIRM</name>
<protein>
    <submittedName>
        <fullName evidence="1">Uncharacterized protein</fullName>
    </submittedName>
</protein>
<evidence type="ECO:0000313" key="1">
    <source>
        <dbReference type="EMBL" id="SHE39458.1"/>
    </source>
</evidence>